<evidence type="ECO:0000313" key="3">
    <source>
        <dbReference type="Proteomes" id="UP000215902"/>
    </source>
</evidence>
<feature type="non-terminal residue" evidence="2">
    <location>
        <position position="1"/>
    </location>
</feature>
<protein>
    <submittedName>
        <fullName evidence="2">Uncharacterized protein</fullName>
    </submittedName>
</protein>
<reference evidence="2 3" key="1">
    <citation type="submission" date="2017-06" db="EMBL/GenBank/DDBJ databases">
        <title>A platform for efficient transgenesis in Macrostomum lignano, a flatworm model organism for stem cell research.</title>
        <authorList>
            <person name="Berezikov E."/>
        </authorList>
    </citation>
    <scope>NUCLEOTIDE SEQUENCE [LARGE SCALE GENOMIC DNA]</scope>
    <source>
        <strain evidence="2">DV1</strain>
        <tissue evidence="2">Whole organism</tissue>
    </source>
</reference>
<evidence type="ECO:0000313" key="2">
    <source>
        <dbReference type="EMBL" id="PAA45983.1"/>
    </source>
</evidence>
<sequence>AAAAAAAAAAAGYPARAAPAAGRAGLSAWRPAAAGRLHLQPSPASSSPGACVRHAGRCPDRLLVGCGGRGGCRLQPASGGRCRAQSAAYMYAAAPQPQQMTAATAPTASMFQRGSWISYDPSSAYALFAGAGHPQMLQNPQQQQQQQPQQQPPPPPPPQMYGEAPQPPPQFYYASIDPSAAYQHLGLAVDQQ</sequence>
<dbReference type="Proteomes" id="UP000215902">
    <property type="component" value="Unassembled WGS sequence"/>
</dbReference>
<comment type="caution">
    <text evidence="2">The sequence shown here is derived from an EMBL/GenBank/DDBJ whole genome shotgun (WGS) entry which is preliminary data.</text>
</comment>
<dbReference type="AlphaFoldDB" id="A0A267D9L6"/>
<keyword evidence="3" id="KW-1185">Reference proteome</keyword>
<feature type="compositionally biased region" description="Pro residues" evidence="1">
    <location>
        <begin position="150"/>
        <end position="170"/>
    </location>
</feature>
<gene>
    <name evidence="2" type="ORF">BOX15_Mlig000162g9</name>
</gene>
<name>A0A267D9L6_9PLAT</name>
<accession>A0A267D9L6</accession>
<dbReference type="EMBL" id="NIVC01005142">
    <property type="protein sequence ID" value="PAA45983.1"/>
    <property type="molecule type" value="Genomic_DNA"/>
</dbReference>
<proteinExistence type="predicted"/>
<organism evidence="2 3">
    <name type="scientific">Macrostomum lignano</name>
    <dbReference type="NCBI Taxonomy" id="282301"/>
    <lineage>
        <taxon>Eukaryota</taxon>
        <taxon>Metazoa</taxon>
        <taxon>Spiralia</taxon>
        <taxon>Lophotrochozoa</taxon>
        <taxon>Platyhelminthes</taxon>
        <taxon>Rhabditophora</taxon>
        <taxon>Macrostomorpha</taxon>
        <taxon>Macrostomida</taxon>
        <taxon>Macrostomidae</taxon>
        <taxon>Macrostomum</taxon>
    </lineage>
</organism>
<evidence type="ECO:0000256" key="1">
    <source>
        <dbReference type="SAM" id="MobiDB-lite"/>
    </source>
</evidence>
<feature type="region of interest" description="Disordered" evidence="1">
    <location>
        <begin position="136"/>
        <end position="173"/>
    </location>
</feature>
<feature type="compositionally biased region" description="Low complexity" evidence="1">
    <location>
        <begin position="136"/>
        <end position="149"/>
    </location>
</feature>